<reference evidence="1 2" key="1">
    <citation type="submission" date="2015-09" db="EMBL/GenBank/DDBJ databases">
        <title>Draft genome sequence of Kouleothrix aurantiaca JCM 19913.</title>
        <authorList>
            <person name="Hemp J."/>
        </authorList>
    </citation>
    <scope>NUCLEOTIDE SEQUENCE [LARGE SCALE GENOMIC DNA]</scope>
    <source>
        <strain evidence="1 2">COM-B</strain>
    </source>
</reference>
<sequence length="215" mass="23149">MATATRTDTRTLWWGLPSPSSLLLSLANQAMVSIPSHTRPVKTAVGLGYPEQSFIMSNQQPRQPIELQADAVVQLDAIERSGGVIRGMLARVLPNMFGTGYVLHLLGDGTQGDSEYALDFVYLDAMSGAVYELDQVDGGIISSLLRVAAALRYLPQEEATALSRGHLTLLGAELDARIALWQRCQAEQPTERPAAHLLWPLQAGAAPPMTTAITA</sequence>
<accession>A0A0P9DMH6</accession>
<keyword evidence="2" id="KW-1185">Reference proteome</keyword>
<gene>
    <name evidence="1" type="ORF">SE17_02420</name>
</gene>
<proteinExistence type="predicted"/>
<protein>
    <submittedName>
        <fullName evidence="1">Uncharacterized protein</fullName>
    </submittedName>
</protein>
<comment type="caution">
    <text evidence="1">The sequence shown here is derived from an EMBL/GenBank/DDBJ whole genome shotgun (WGS) entry which is preliminary data.</text>
</comment>
<dbReference type="Proteomes" id="UP000050509">
    <property type="component" value="Unassembled WGS sequence"/>
</dbReference>
<organism evidence="1 2">
    <name type="scientific">Kouleothrix aurantiaca</name>
    <dbReference type="NCBI Taxonomy" id="186479"/>
    <lineage>
        <taxon>Bacteria</taxon>
        <taxon>Bacillati</taxon>
        <taxon>Chloroflexota</taxon>
        <taxon>Chloroflexia</taxon>
        <taxon>Chloroflexales</taxon>
        <taxon>Roseiflexineae</taxon>
        <taxon>Roseiflexaceae</taxon>
        <taxon>Kouleothrix</taxon>
    </lineage>
</organism>
<name>A0A0P9DMH6_9CHLR</name>
<dbReference type="EMBL" id="LJCR01000027">
    <property type="protein sequence ID" value="KPV54652.1"/>
    <property type="molecule type" value="Genomic_DNA"/>
</dbReference>
<dbReference type="AlphaFoldDB" id="A0A0P9DMH6"/>
<evidence type="ECO:0000313" key="1">
    <source>
        <dbReference type="EMBL" id="KPV54652.1"/>
    </source>
</evidence>
<evidence type="ECO:0000313" key="2">
    <source>
        <dbReference type="Proteomes" id="UP000050509"/>
    </source>
</evidence>